<feature type="repeat" description="TPR" evidence="1">
    <location>
        <begin position="132"/>
        <end position="165"/>
    </location>
</feature>
<dbReference type="OrthoDB" id="9803982at2"/>
<dbReference type="InterPro" id="IPR011990">
    <property type="entry name" value="TPR-like_helical_dom_sf"/>
</dbReference>
<dbReference type="AlphaFoldDB" id="A0A1M6J3S8"/>
<feature type="repeat" description="TPR" evidence="1">
    <location>
        <begin position="302"/>
        <end position="335"/>
    </location>
</feature>
<protein>
    <submittedName>
        <fullName evidence="2">Tetratricopeptide repeat-containing protein</fullName>
    </submittedName>
</protein>
<dbReference type="Pfam" id="PF13181">
    <property type="entry name" value="TPR_8"/>
    <property type="match status" value="2"/>
</dbReference>
<dbReference type="SMART" id="SM00028">
    <property type="entry name" value="TPR"/>
    <property type="match status" value="10"/>
</dbReference>
<name>A0A1M6J3S8_9FLAO</name>
<keyword evidence="3" id="KW-1185">Reference proteome</keyword>
<dbReference type="PANTHER" id="PTHR12558">
    <property type="entry name" value="CELL DIVISION CYCLE 16,23,27"/>
    <property type="match status" value="1"/>
</dbReference>
<proteinExistence type="predicted"/>
<dbReference type="RefSeq" id="WP_072994259.1">
    <property type="nucleotide sequence ID" value="NZ_FQYU01000004.1"/>
</dbReference>
<dbReference type="SUPFAM" id="SSF48452">
    <property type="entry name" value="TPR-like"/>
    <property type="match status" value="1"/>
</dbReference>
<organism evidence="2 3">
    <name type="scientific">Pseudozobellia thermophila</name>
    <dbReference type="NCBI Taxonomy" id="192903"/>
    <lineage>
        <taxon>Bacteria</taxon>
        <taxon>Pseudomonadati</taxon>
        <taxon>Bacteroidota</taxon>
        <taxon>Flavobacteriia</taxon>
        <taxon>Flavobacteriales</taxon>
        <taxon>Flavobacteriaceae</taxon>
        <taxon>Pseudozobellia</taxon>
    </lineage>
</organism>
<feature type="repeat" description="TPR" evidence="1">
    <location>
        <begin position="234"/>
        <end position="267"/>
    </location>
</feature>
<dbReference type="Proteomes" id="UP000184543">
    <property type="component" value="Unassembled WGS sequence"/>
</dbReference>
<keyword evidence="1" id="KW-0802">TPR repeat</keyword>
<evidence type="ECO:0000313" key="2">
    <source>
        <dbReference type="EMBL" id="SHJ41353.1"/>
    </source>
</evidence>
<dbReference type="InterPro" id="IPR019734">
    <property type="entry name" value="TPR_rpt"/>
</dbReference>
<dbReference type="PANTHER" id="PTHR12558:SF13">
    <property type="entry name" value="CELL DIVISION CYCLE PROTEIN 27 HOMOLOG"/>
    <property type="match status" value="1"/>
</dbReference>
<dbReference type="Gene3D" id="1.25.40.10">
    <property type="entry name" value="Tetratricopeptide repeat domain"/>
    <property type="match status" value="3"/>
</dbReference>
<gene>
    <name evidence="2" type="ORF">SAMN04488513_104233</name>
</gene>
<dbReference type="PROSITE" id="PS50005">
    <property type="entry name" value="TPR"/>
    <property type="match status" value="5"/>
</dbReference>
<accession>A0A1M6J3S8</accession>
<reference evidence="3" key="1">
    <citation type="submission" date="2016-11" db="EMBL/GenBank/DDBJ databases">
        <authorList>
            <person name="Varghese N."/>
            <person name="Submissions S."/>
        </authorList>
    </citation>
    <scope>NUCLEOTIDE SEQUENCE [LARGE SCALE GENOMIC DNA]</scope>
    <source>
        <strain evidence="3">DSM 19858</strain>
    </source>
</reference>
<dbReference type="STRING" id="192903.SAMN04488513_104233"/>
<feature type="repeat" description="TPR" evidence="1">
    <location>
        <begin position="98"/>
        <end position="131"/>
    </location>
</feature>
<evidence type="ECO:0000256" key="1">
    <source>
        <dbReference type="PROSITE-ProRule" id="PRU00339"/>
    </source>
</evidence>
<feature type="repeat" description="TPR" evidence="1">
    <location>
        <begin position="268"/>
        <end position="301"/>
    </location>
</feature>
<dbReference type="Pfam" id="PF13432">
    <property type="entry name" value="TPR_16"/>
    <property type="match status" value="1"/>
</dbReference>
<sequence>MALESNERPDRPIAKFESMLKTDDIYFFDAEDFEDIIHHYLNNGKINLAKKAIKIGLQQHPGSIELKLLDVEVLVFENHLDLAEQYLDELQLLDSSNEEIFIQRANIYSKKDNHEAAVALLNKALDLSENSFDIYSLLGMEYLFMDDFKLAKESFMRCVSFDEQDYSSLYNVIYCFEFLEDYDGAIVYLNDYLERNPYCEVAWHQLGKQYIAKNMLNEALGAFDFAIISDDTFIGAYFEKGKVLEKLGRYNEAIENYETTIKMEDPTSHAYLRIGKCHERLGNYEMAKYYYYHTVHEDPLLDKGWLAITDFYYKRNNYKKALFYVNKALNIDGENPQYWKKCATINAALQRYDQADFSYKQAVDLGNYELGTWLDWADVVFKNKDVRGALQILAQGQEFYPDNAVIKYKAAGFYLEMNDSINARISLIDALKLDIQKLPVFNEEFPQYAATDWVRNIVAKHEKSKGKTS</sequence>
<evidence type="ECO:0000313" key="3">
    <source>
        <dbReference type="Proteomes" id="UP000184543"/>
    </source>
</evidence>
<dbReference type="EMBL" id="FQYU01000004">
    <property type="protein sequence ID" value="SHJ41353.1"/>
    <property type="molecule type" value="Genomic_DNA"/>
</dbReference>